<keyword evidence="5" id="KW-1185">Reference proteome</keyword>
<dbReference type="SUPFAM" id="SSF51735">
    <property type="entry name" value="NAD(P)-binding Rossmann-fold domains"/>
    <property type="match status" value="1"/>
</dbReference>
<dbReference type="InterPro" id="IPR002347">
    <property type="entry name" value="SDR_fam"/>
</dbReference>
<dbReference type="NCBIfam" id="NF005559">
    <property type="entry name" value="PRK07231.1"/>
    <property type="match status" value="1"/>
</dbReference>
<comment type="similarity">
    <text evidence="1">Belongs to the short-chain dehydrogenases/reductases (SDR) family.</text>
</comment>
<gene>
    <name evidence="4" type="ORF">SBP02_15095</name>
</gene>
<dbReference type="InterPro" id="IPR020904">
    <property type="entry name" value="Sc_DH/Rdtase_CS"/>
</dbReference>
<dbReference type="Pfam" id="PF13561">
    <property type="entry name" value="adh_short_C2"/>
    <property type="match status" value="1"/>
</dbReference>
<dbReference type="InterPro" id="IPR057326">
    <property type="entry name" value="KR_dom"/>
</dbReference>
<feature type="domain" description="Ketoreductase" evidence="3">
    <location>
        <begin position="6"/>
        <end position="185"/>
    </location>
</feature>
<evidence type="ECO:0000259" key="3">
    <source>
        <dbReference type="SMART" id="SM00822"/>
    </source>
</evidence>
<dbReference type="InterPro" id="IPR036291">
    <property type="entry name" value="NAD(P)-bd_dom_sf"/>
</dbReference>
<dbReference type="SMART" id="SM00822">
    <property type="entry name" value="PKS_KR"/>
    <property type="match status" value="1"/>
</dbReference>
<dbReference type="PRINTS" id="PR00081">
    <property type="entry name" value="GDHRDH"/>
</dbReference>
<organism evidence="4 5">
    <name type="scientific">Pseudomonas benzenivorans</name>
    <dbReference type="NCBI Taxonomy" id="556533"/>
    <lineage>
        <taxon>Bacteria</taxon>
        <taxon>Pseudomonadati</taxon>
        <taxon>Pseudomonadota</taxon>
        <taxon>Gammaproteobacteria</taxon>
        <taxon>Pseudomonadales</taxon>
        <taxon>Pseudomonadaceae</taxon>
        <taxon>Pseudomonas</taxon>
    </lineage>
</organism>
<sequence>MKFAGKVALITGAAGGVGQALALLFAREGARLMLSDREEAGCAAIAEQARALGAEVAYLAGDLRQKSYCEALVGGAVEAFGGLDIVLNNAGIIPRGTIEETTDEMWFDAMGVNLNAVFYICRAAIPHMQGRQGAAIVNTSSVWGVYPGPGHVAYCTSKGAVAALSKNLGRDCAPLGIRVNAVCPHEINTPMIRSGFERRGLDPDKAVEELNRSVPLGRIAEPEDIADVIAFLASDEARYIAGETLEVTGAKPVSG</sequence>
<dbReference type="Gene3D" id="3.40.50.720">
    <property type="entry name" value="NAD(P)-binding Rossmann-like Domain"/>
    <property type="match status" value="1"/>
</dbReference>
<dbReference type="PRINTS" id="PR00080">
    <property type="entry name" value="SDRFAMILY"/>
</dbReference>
<dbReference type="CDD" id="cd05233">
    <property type="entry name" value="SDR_c"/>
    <property type="match status" value="1"/>
</dbReference>
<evidence type="ECO:0000313" key="4">
    <source>
        <dbReference type="EMBL" id="WPC04090.1"/>
    </source>
</evidence>
<dbReference type="PROSITE" id="PS00061">
    <property type="entry name" value="ADH_SHORT"/>
    <property type="match status" value="1"/>
</dbReference>
<proteinExistence type="inferred from homology"/>
<dbReference type="Proteomes" id="UP001305928">
    <property type="component" value="Chromosome"/>
</dbReference>
<dbReference type="PANTHER" id="PTHR43639">
    <property type="entry name" value="OXIDOREDUCTASE, SHORT-CHAIN DEHYDROGENASE/REDUCTASE FAMILY (AFU_ORTHOLOGUE AFUA_5G02870)"/>
    <property type="match status" value="1"/>
</dbReference>
<dbReference type="RefSeq" id="WP_318642929.1">
    <property type="nucleotide sequence ID" value="NZ_CP137892.1"/>
</dbReference>
<keyword evidence="2" id="KW-0560">Oxidoreductase</keyword>
<reference evidence="4 5" key="1">
    <citation type="submission" date="2023-11" db="EMBL/GenBank/DDBJ databases">
        <title>Complete genome of Pseudomonas benzenivorans BA3361.</title>
        <authorList>
            <person name="Shin S.Y."/>
            <person name="Song J."/>
            <person name="Kang H."/>
        </authorList>
    </citation>
    <scope>NUCLEOTIDE SEQUENCE [LARGE SCALE GENOMIC DNA]</scope>
    <source>
        <strain evidence="4 5">HNIBRBA3361</strain>
    </source>
</reference>
<accession>A0ABZ0PT48</accession>
<dbReference type="PANTHER" id="PTHR43639:SF1">
    <property type="entry name" value="SHORT-CHAIN DEHYDROGENASE_REDUCTASE FAMILY PROTEIN"/>
    <property type="match status" value="1"/>
</dbReference>
<evidence type="ECO:0000313" key="5">
    <source>
        <dbReference type="Proteomes" id="UP001305928"/>
    </source>
</evidence>
<evidence type="ECO:0000256" key="1">
    <source>
        <dbReference type="ARBA" id="ARBA00006484"/>
    </source>
</evidence>
<evidence type="ECO:0000256" key="2">
    <source>
        <dbReference type="ARBA" id="ARBA00023002"/>
    </source>
</evidence>
<protein>
    <submittedName>
        <fullName evidence="4">SDR family NAD(P)-dependent oxidoreductase</fullName>
    </submittedName>
</protein>
<name>A0ABZ0PT48_9PSED</name>
<dbReference type="EMBL" id="CP137892">
    <property type="protein sequence ID" value="WPC04090.1"/>
    <property type="molecule type" value="Genomic_DNA"/>
</dbReference>